<evidence type="ECO:0000313" key="1">
    <source>
        <dbReference type="EMBL" id="PYB71297.1"/>
    </source>
</evidence>
<dbReference type="EMBL" id="QJRY01000007">
    <property type="protein sequence ID" value="PYB71297.1"/>
    <property type="molecule type" value="Genomic_DNA"/>
</dbReference>
<dbReference type="RefSeq" id="WP_110793087.1">
    <property type="nucleotide sequence ID" value="NZ_QJRY01000007.1"/>
</dbReference>
<sequence>MTPAQLHVLQHALGLDEHGQGSMYRNRFVTGEGSKDHPDCMALVALGFMQQRARVEMFGGDDMFWVTEAGKVAVKAESPPPPKLSASKQRYRDFLQRDGSETFGEFLKLSERRRKLVREGWQL</sequence>
<reference evidence="1 2" key="1">
    <citation type="submission" date="2018-06" db="EMBL/GenBank/DDBJ databases">
        <title>Rhizobium wuzhouense sp. nov., isolated from roots of Oryza officinalis.</title>
        <authorList>
            <person name="Yuan T."/>
        </authorList>
    </citation>
    <scope>NUCLEOTIDE SEQUENCE [LARGE SCALE GENOMIC DNA]</scope>
    <source>
        <strain evidence="1 2">W44</strain>
    </source>
</reference>
<gene>
    <name evidence="1" type="ORF">DMY87_18240</name>
</gene>
<accession>A0ABX5NNY1</accession>
<dbReference type="Proteomes" id="UP000247536">
    <property type="component" value="Unassembled WGS sequence"/>
</dbReference>
<proteinExistence type="predicted"/>
<organism evidence="1 2">
    <name type="scientific">Rhizobium wuzhouense</name>
    <dbReference type="NCBI Taxonomy" id="1986026"/>
    <lineage>
        <taxon>Bacteria</taxon>
        <taxon>Pseudomonadati</taxon>
        <taxon>Pseudomonadota</taxon>
        <taxon>Alphaproteobacteria</taxon>
        <taxon>Hyphomicrobiales</taxon>
        <taxon>Rhizobiaceae</taxon>
        <taxon>Rhizobium/Agrobacterium group</taxon>
        <taxon>Rhizobium</taxon>
    </lineage>
</organism>
<name>A0ABX5NNY1_9HYPH</name>
<evidence type="ECO:0000313" key="2">
    <source>
        <dbReference type="Proteomes" id="UP000247536"/>
    </source>
</evidence>
<comment type="caution">
    <text evidence="1">The sequence shown here is derived from an EMBL/GenBank/DDBJ whole genome shotgun (WGS) entry which is preliminary data.</text>
</comment>
<protein>
    <submittedName>
        <fullName evidence="1">Uncharacterized protein</fullName>
    </submittedName>
</protein>
<keyword evidence="2" id="KW-1185">Reference proteome</keyword>